<reference evidence="2" key="1">
    <citation type="submission" date="2020-05" db="EMBL/GenBank/DDBJ databases">
        <authorList>
            <person name="Chiriac C."/>
            <person name="Salcher M."/>
            <person name="Ghai R."/>
            <person name="Kavagutti S V."/>
        </authorList>
    </citation>
    <scope>NUCLEOTIDE SEQUENCE</scope>
</reference>
<evidence type="ECO:0000256" key="1">
    <source>
        <dbReference type="ARBA" id="ARBA00022679"/>
    </source>
</evidence>
<organism evidence="2">
    <name type="scientific">freshwater metagenome</name>
    <dbReference type="NCBI Taxonomy" id="449393"/>
    <lineage>
        <taxon>unclassified sequences</taxon>
        <taxon>metagenomes</taxon>
        <taxon>ecological metagenomes</taxon>
    </lineage>
</organism>
<accession>A0A6J7XWX1</accession>
<dbReference type="GO" id="GO:0008476">
    <property type="term" value="F:protein-tyrosine sulfotransferase activity"/>
    <property type="evidence" value="ECO:0007669"/>
    <property type="project" value="InterPro"/>
</dbReference>
<dbReference type="InterPro" id="IPR027417">
    <property type="entry name" value="P-loop_NTPase"/>
</dbReference>
<dbReference type="EMBL" id="CAFBSG010000018">
    <property type="protein sequence ID" value="CAB5240835.1"/>
    <property type="molecule type" value="Genomic_DNA"/>
</dbReference>
<dbReference type="GO" id="GO:0005794">
    <property type="term" value="C:Golgi apparatus"/>
    <property type="evidence" value="ECO:0007669"/>
    <property type="project" value="UniProtKB-ARBA"/>
</dbReference>
<dbReference type="PANTHER" id="PTHR12788">
    <property type="entry name" value="PROTEIN-TYROSINE SULFOTRANSFERASE 2"/>
    <property type="match status" value="1"/>
</dbReference>
<name>A0A6J7XWX1_9ZZZZ</name>
<proteinExistence type="predicted"/>
<dbReference type="Gene3D" id="3.40.50.300">
    <property type="entry name" value="P-loop containing nucleotide triphosphate hydrolases"/>
    <property type="match status" value="1"/>
</dbReference>
<dbReference type="AlphaFoldDB" id="A0A6J7XWX1"/>
<keyword evidence="1" id="KW-0808">Transferase</keyword>
<sequence>MAQVSGTKRPIPVFTGGTGRSGTTIIGDLLGKHELIRTSTPTEIKFVSNAGGLLDVLFGYRVEPGKELKKISILNYRTYTKRKNQEIKRSQEMLAELEVMIWNKWWDIDAAPPHGRGLQSGIDRVKLESLLSQFKSSFSKNRLKAGRNFLEGLISQQRHASAEKYWVETTPLNIANAERILKIFPDALFINMVRDPRDVIASLLTKNWGPATPLEGIAWIEKRLIDGHRGLSNVPAPQQITIALEDLVITNREGEYQRLLNFLQINDSADMRMFFNDAMNAQDASSGRWRSEIIDPTFATEFDLMLERLTSQGIPTYVSNSTN</sequence>
<dbReference type="PANTHER" id="PTHR12788:SF10">
    <property type="entry name" value="PROTEIN-TYROSINE SULFOTRANSFERASE"/>
    <property type="match status" value="1"/>
</dbReference>
<evidence type="ECO:0000313" key="2">
    <source>
        <dbReference type="EMBL" id="CAB5240835.1"/>
    </source>
</evidence>
<dbReference type="SUPFAM" id="SSF52540">
    <property type="entry name" value="P-loop containing nucleoside triphosphate hydrolases"/>
    <property type="match status" value="1"/>
</dbReference>
<dbReference type="InterPro" id="IPR026634">
    <property type="entry name" value="TPST-like"/>
</dbReference>
<protein>
    <submittedName>
        <fullName evidence="2">Unannotated protein</fullName>
    </submittedName>
</protein>
<dbReference type="Pfam" id="PF13469">
    <property type="entry name" value="Sulfotransfer_3"/>
    <property type="match status" value="1"/>
</dbReference>
<gene>
    <name evidence="2" type="ORF">UFOPK3554_01079</name>
</gene>